<keyword evidence="6" id="KW-0378">Hydrolase</keyword>
<dbReference type="InterPro" id="IPR043502">
    <property type="entry name" value="DNA/RNA_pol_sf"/>
</dbReference>
<evidence type="ECO:0000256" key="1">
    <source>
        <dbReference type="ARBA" id="ARBA00022670"/>
    </source>
</evidence>
<reference evidence="13 14" key="1">
    <citation type="submission" date="2020-04" db="EMBL/GenBank/DDBJ databases">
        <authorList>
            <person name="Alioto T."/>
            <person name="Alioto T."/>
            <person name="Gomez Garrido J."/>
        </authorList>
    </citation>
    <scope>NUCLEOTIDE SEQUENCE [LARGE SCALE GENOMIC DNA]</scope>
</reference>
<keyword evidence="14" id="KW-1185">Reference proteome</keyword>
<feature type="compositionally biased region" description="Basic residues" evidence="11">
    <location>
        <begin position="258"/>
        <end position="268"/>
    </location>
</feature>
<keyword evidence="8" id="KW-0229">DNA integration</keyword>
<dbReference type="InterPro" id="IPR041577">
    <property type="entry name" value="RT_RNaseH_2"/>
</dbReference>
<dbReference type="InterPro" id="IPR000477">
    <property type="entry name" value="RT_dom"/>
</dbReference>
<dbReference type="PANTHER" id="PTHR37984">
    <property type="entry name" value="PROTEIN CBG26694"/>
    <property type="match status" value="1"/>
</dbReference>
<dbReference type="PROSITE" id="PS50878">
    <property type="entry name" value="RT_POL"/>
    <property type="match status" value="1"/>
</dbReference>
<dbReference type="InterPro" id="IPR001969">
    <property type="entry name" value="Aspartic_peptidase_AS"/>
</dbReference>
<feature type="domain" description="Reverse transcriptase" evidence="12">
    <location>
        <begin position="497"/>
        <end position="674"/>
    </location>
</feature>
<dbReference type="PROSITE" id="PS00141">
    <property type="entry name" value="ASP_PROTEASE"/>
    <property type="match status" value="1"/>
</dbReference>
<keyword evidence="7" id="KW-0460">Magnesium</keyword>
<evidence type="ECO:0000256" key="10">
    <source>
        <dbReference type="ARBA" id="ARBA00023268"/>
    </source>
</evidence>
<keyword evidence="2" id="KW-0808">Transferase</keyword>
<keyword evidence="3" id="KW-0548">Nucleotidyltransferase</keyword>
<keyword evidence="4" id="KW-0540">Nuclease</keyword>
<dbReference type="GO" id="GO:0015074">
    <property type="term" value="P:DNA integration"/>
    <property type="evidence" value="ECO:0007669"/>
    <property type="project" value="UniProtKB-KW"/>
</dbReference>
<dbReference type="Pfam" id="PF17919">
    <property type="entry name" value="RT_RNaseH_2"/>
    <property type="match status" value="1"/>
</dbReference>
<evidence type="ECO:0000256" key="11">
    <source>
        <dbReference type="SAM" id="MobiDB-lite"/>
    </source>
</evidence>
<keyword evidence="5" id="KW-0255">Endonuclease</keyword>
<dbReference type="FunFam" id="3.10.10.10:FF:000007">
    <property type="entry name" value="Retrovirus-related Pol polyprotein from transposon 17.6-like Protein"/>
    <property type="match status" value="1"/>
</dbReference>
<accession>A0A8S1D278</accession>
<dbReference type="PANTHER" id="PTHR37984:SF5">
    <property type="entry name" value="PROTEIN NYNRIN-LIKE"/>
    <property type="match status" value="1"/>
</dbReference>
<evidence type="ECO:0000256" key="6">
    <source>
        <dbReference type="ARBA" id="ARBA00022801"/>
    </source>
</evidence>
<protein>
    <recommendedName>
        <fullName evidence="12">Reverse transcriptase domain-containing protein</fullName>
    </recommendedName>
</protein>
<evidence type="ECO:0000256" key="3">
    <source>
        <dbReference type="ARBA" id="ARBA00022695"/>
    </source>
</evidence>
<proteinExistence type="predicted"/>
<evidence type="ECO:0000256" key="9">
    <source>
        <dbReference type="ARBA" id="ARBA00022918"/>
    </source>
</evidence>
<organism evidence="13 14">
    <name type="scientific">Cloeon dipterum</name>
    <dbReference type="NCBI Taxonomy" id="197152"/>
    <lineage>
        <taxon>Eukaryota</taxon>
        <taxon>Metazoa</taxon>
        <taxon>Ecdysozoa</taxon>
        <taxon>Arthropoda</taxon>
        <taxon>Hexapoda</taxon>
        <taxon>Insecta</taxon>
        <taxon>Pterygota</taxon>
        <taxon>Palaeoptera</taxon>
        <taxon>Ephemeroptera</taxon>
        <taxon>Pisciforma</taxon>
        <taxon>Baetidae</taxon>
        <taxon>Cloeon</taxon>
    </lineage>
</organism>
<evidence type="ECO:0000256" key="5">
    <source>
        <dbReference type="ARBA" id="ARBA00022759"/>
    </source>
</evidence>
<comment type="caution">
    <text evidence="13">The sequence shown here is derived from an EMBL/GenBank/DDBJ whole genome shotgun (WGS) entry which is preliminary data.</text>
</comment>
<dbReference type="Gene3D" id="3.10.10.10">
    <property type="entry name" value="HIV Type 1 Reverse Transcriptase, subunit A, domain 1"/>
    <property type="match status" value="1"/>
</dbReference>
<dbReference type="CDD" id="cd01647">
    <property type="entry name" value="RT_LTR"/>
    <property type="match status" value="1"/>
</dbReference>
<dbReference type="InterPro" id="IPR050951">
    <property type="entry name" value="Retrovirus_Pol_polyprotein"/>
</dbReference>
<dbReference type="SUPFAM" id="SSF56672">
    <property type="entry name" value="DNA/RNA polymerases"/>
    <property type="match status" value="1"/>
</dbReference>
<dbReference type="AlphaFoldDB" id="A0A8S1D278"/>
<evidence type="ECO:0000313" key="13">
    <source>
        <dbReference type="EMBL" id="CAB3374465.1"/>
    </source>
</evidence>
<dbReference type="Gene3D" id="3.30.70.270">
    <property type="match status" value="2"/>
</dbReference>
<name>A0A8S1D278_9INSE</name>
<dbReference type="InterPro" id="IPR043128">
    <property type="entry name" value="Rev_trsase/Diguanyl_cyclase"/>
</dbReference>
<dbReference type="Pfam" id="PF00078">
    <property type="entry name" value="RVT_1"/>
    <property type="match status" value="1"/>
</dbReference>
<feature type="region of interest" description="Disordered" evidence="11">
    <location>
        <begin position="258"/>
        <end position="300"/>
    </location>
</feature>
<keyword evidence="1" id="KW-0645">Protease</keyword>
<evidence type="ECO:0000256" key="8">
    <source>
        <dbReference type="ARBA" id="ARBA00022908"/>
    </source>
</evidence>
<dbReference type="GO" id="GO:0006508">
    <property type="term" value="P:proteolysis"/>
    <property type="evidence" value="ECO:0007669"/>
    <property type="project" value="UniProtKB-KW"/>
</dbReference>
<dbReference type="OrthoDB" id="422540at2759"/>
<evidence type="ECO:0000313" key="14">
    <source>
        <dbReference type="Proteomes" id="UP000494165"/>
    </source>
</evidence>
<feature type="compositionally biased region" description="Basic and acidic residues" evidence="11">
    <location>
        <begin position="269"/>
        <end position="282"/>
    </location>
</feature>
<dbReference type="GO" id="GO:0003964">
    <property type="term" value="F:RNA-directed DNA polymerase activity"/>
    <property type="evidence" value="ECO:0007669"/>
    <property type="project" value="UniProtKB-KW"/>
</dbReference>
<evidence type="ECO:0000256" key="2">
    <source>
        <dbReference type="ARBA" id="ARBA00022679"/>
    </source>
</evidence>
<dbReference type="EMBL" id="CADEPI010000098">
    <property type="protein sequence ID" value="CAB3374465.1"/>
    <property type="molecule type" value="Genomic_DNA"/>
</dbReference>
<evidence type="ECO:0000259" key="12">
    <source>
        <dbReference type="PROSITE" id="PS50878"/>
    </source>
</evidence>
<gene>
    <name evidence="13" type="ORF">CLODIP_2_CD16274</name>
</gene>
<dbReference type="GO" id="GO:0004190">
    <property type="term" value="F:aspartic-type endopeptidase activity"/>
    <property type="evidence" value="ECO:0007669"/>
    <property type="project" value="InterPro"/>
</dbReference>
<evidence type="ECO:0000256" key="7">
    <source>
        <dbReference type="ARBA" id="ARBA00022842"/>
    </source>
</evidence>
<keyword evidence="9" id="KW-0695">RNA-directed DNA polymerase</keyword>
<sequence>MSKKARAAIFATAKLTSLSKSSINTALKIVDLALAPIASYGIQNEEEADVHNITQMKFQDYWKNDVEAWFERVNAFFTIIKRTRRASPGPSNTCQRTCLSRRAIFSVMHQKTTSTASSGKRFSSDSALLKIKNYKQLLAKEEIGDEKPSVSLRKLQHLAGKDGTDDMVRKIWMVQLPDRIRKLLAAHGDRTLDRQAEIANYIQNVIGKRRSTFSATASLERDDSQEDFCRKIEKNQCDFQTMMYGMLESIQDLALSMKKRGRSPIRRSNHSDDKDGKKENYQRKQSCSKSRHRFNKDLPLPRHIRRQRTQRRGWLPLQAAGKLEQQVAEADNTCYSKSNRLFVRDVNTNLEFLVDTGSDVCVFPRKLLKSTGALAKTYLDLTAANGKPIIGMDLLHHFDLPIVDPKRRKLIDGLTKLSVSGVSSRCAWPSVKTVSGSGPFLDILKKFPNLTRLQDKVIKHDTMHHIKTTDGPPAFTRPRRLDPEREAAAKARFMSYIKSGKMRPSSSQWASALHTVKKNDSSWRDCGDYRMLNARTMPDRYPILNIQDATVKLSGCTIFSVLDLPKAFYHIPVNPPDIPKTAITTPFGLYEFIYMPFGLRNASQTFQRFINEVTRELPFVFVYIDDILVFSRDPEEHAEHLRILFERLDSYGLVLNTYKCVFGASEVNFLGCRISSDGALPLNKHVDTILAFPQPENMGQLRRFLGLLNFYHRWLPNIALDQVPLNHILSIPGLKKQSKIEFNKDAVAAFNTCKQKLAAATKLAQPNPNCPLSIVTDASDFGMGGVLQQKVEGVWQPLGFFSKKEEGKNQSPRQIQHLDFISQFSMDIRFVPGKDNLVADALSRIEIEAVEKLPVNFGNLAQSQNEDPELQELLKGGTAPQLQPVPIPNTNLIIISDSSTGRARPFLTLNPHLEGSSTELINLLIQHETRH</sequence>
<dbReference type="Proteomes" id="UP000494165">
    <property type="component" value="Unassembled WGS sequence"/>
</dbReference>
<dbReference type="GO" id="GO:0004519">
    <property type="term" value="F:endonuclease activity"/>
    <property type="evidence" value="ECO:0007669"/>
    <property type="project" value="UniProtKB-KW"/>
</dbReference>
<evidence type="ECO:0000256" key="4">
    <source>
        <dbReference type="ARBA" id="ARBA00022722"/>
    </source>
</evidence>
<keyword evidence="10" id="KW-0511">Multifunctional enzyme</keyword>